<dbReference type="EMBL" id="CP128986">
    <property type="protein sequence ID" value="WOC13990.1"/>
    <property type="molecule type" value="Genomic_DNA"/>
</dbReference>
<dbReference type="InterPro" id="IPR029068">
    <property type="entry name" value="Glyas_Bleomycin-R_OHBP_Dase"/>
</dbReference>
<proteinExistence type="predicted"/>
<sequence length="231" mass="24896">MCDHGAVSNSNDPIAASDVRIGIPVADLQASTRAYRILLGAPVSDGEWAAANGTVVLLDSDADLSIDFVVDDEARARAELERRGLKPAADVPIGVTEVTRPRPEHPVLDHIVLTHSDEDAAIALYAGRFGMRLRRVRTLGDDLAQLFFRTSTVVVEVVAGPVMAERERFGGIAWLTDDIDAEQERLVEAGLDTSEVRAGRKPGTRVCTVRERALGTPTLLIEQSPRPDGPS</sequence>
<dbReference type="PANTHER" id="PTHR43048:SF3">
    <property type="entry name" value="METHYLMALONYL-COA EPIMERASE, MITOCHONDRIAL"/>
    <property type="match status" value="1"/>
</dbReference>
<dbReference type="SUPFAM" id="SSF54593">
    <property type="entry name" value="Glyoxalase/Bleomycin resistance protein/Dihydroxybiphenyl dioxygenase"/>
    <property type="match status" value="1"/>
</dbReference>
<protein>
    <recommendedName>
        <fullName evidence="2">VOC domain-containing protein</fullName>
    </recommendedName>
</protein>
<name>A0AA97GWM0_9ACTN</name>
<dbReference type="InterPro" id="IPR004360">
    <property type="entry name" value="Glyas_Fos-R_dOase_dom"/>
</dbReference>
<dbReference type="PROSITE" id="PS51819">
    <property type="entry name" value="VOC"/>
    <property type="match status" value="1"/>
</dbReference>
<dbReference type="Gene3D" id="3.10.180.10">
    <property type="entry name" value="2,3-Dihydroxybiphenyl 1,2-Dioxygenase, domain 1"/>
    <property type="match status" value="1"/>
</dbReference>
<dbReference type="InterPro" id="IPR051785">
    <property type="entry name" value="MMCE/EMCE_epimerase"/>
</dbReference>
<gene>
    <name evidence="3" type="ORF">MP11Mi_31020</name>
</gene>
<dbReference type="GO" id="GO:0046491">
    <property type="term" value="P:L-methylmalonyl-CoA metabolic process"/>
    <property type="evidence" value="ECO:0007669"/>
    <property type="project" value="TreeGrafter"/>
</dbReference>
<dbReference type="CDD" id="cd06587">
    <property type="entry name" value="VOC"/>
    <property type="match status" value="1"/>
</dbReference>
<evidence type="ECO:0000256" key="1">
    <source>
        <dbReference type="ARBA" id="ARBA00022723"/>
    </source>
</evidence>
<keyword evidence="1" id="KW-0479">Metal-binding</keyword>
<accession>A0AA97GWM0</accession>
<dbReference type="InterPro" id="IPR037523">
    <property type="entry name" value="VOC_core"/>
</dbReference>
<dbReference type="PANTHER" id="PTHR43048">
    <property type="entry name" value="METHYLMALONYL-COA EPIMERASE"/>
    <property type="match status" value="1"/>
</dbReference>
<evidence type="ECO:0000313" key="3">
    <source>
        <dbReference type="EMBL" id="WOC13990.1"/>
    </source>
</evidence>
<dbReference type="AlphaFoldDB" id="A0AA97GWM0"/>
<evidence type="ECO:0000259" key="2">
    <source>
        <dbReference type="PROSITE" id="PS51819"/>
    </source>
</evidence>
<organism evidence="3">
    <name type="scientific">Gordonia sp. MP11Mi</name>
    <dbReference type="NCBI Taxonomy" id="3022769"/>
    <lineage>
        <taxon>Bacteria</taxon>
        <taxon>Bacillati</taxon>
        <taxon>Actinomycetota</taxon>
        <taxon>Actinomycetes</taxon>
        <taxon>Mycobacteriales</taxon>
        <taxon>Gordoniaceae</taxon>
        <taxon>Gordonia</taxon>
    </lineage>
</organism>
<dbReference type="GO" id="GO:0046872">
    <property type="term" value="F:metal ion binding"/>
    <property type="evidence" value="ECO:0007669"/>
    <property type="project" value="UniProtKB-KW"/>
</dbReference>
<dbReference type="GO" id="GO:0004493">
    <property type="term" value="F:methylmalonyl-CoA epimerase activity"/>
    <property type="evidence" value="ECO:0007669"/>
    <property type="project" value="TreeGrafter"/>
</dbReference>
<feature type="domain" description="VOC" evidence="2">
    <location>
        <begin position="107"/>
        <end position="223"/>
    </location>
</feature>
<dbReference type="Pfam" id="PF00903">
    <property type="entry name" value="Glyoxalase"/>
    <property type="match status" value="1"/>
</dbReference>
<reference evidence="3" key="1">
    <citation type="submission" date="2023-06" db="EMBL/GenBank/DDBJ databases">
        <title>Gordonia sp. nov. and Pseudochrobactrum sp. nov., two species isolated from the burying beetle Nicrophorus vespilloides.</title>
        <authorList>
            <person name="Poehlein A."/>
            <person name="Guzman J."/>
            <person name="Daniel R."/>
            <person name="Vilcinskas A."/>
        </authorList>
    </citation>
    <scope>NUCLEOTIDE SEQUENCE</scope>
    <source>
        <strain evidence="3">MP11Mi</strain>
    </source>
</reference>